<dbReference type="Proteomes" id="UP000070366">
    <property type="component" value="Unassembled WGS sequence"/>
</dbReference>
<protein>
    <submittedName>
        <fullName evidence="1">Uncharacterized protein</fullName>
    </submittedName>
</protein>
<dbReference type="AlphaFoldDB" id="A0A136Q5B5"/>
<comment type="caution">
    <text evidence="1">The sequence shown here is derived from an EMBL/GenBank/DDBJ whole genome shotgun (WGS) entry which is preliminary data.</text>
</comment>
<organism evidence="1 2">
    <name type="scientific">Christensenella minuta</name>
    <dbReference type="NCBI Taxonomy" id="626937"/>
    <lineage>
        <taxon>Bacteria</taxon>
        <taxon>Bacillati</taxon>
        <taxon>Bacillota</taxon>
        <taxon>Clostridia</taxon>
        <taxon>Christensenellales</taxon>
        <taxon>Christensenellaceae</taxon>
        <taxon>Christensenella</taxon>
    </lineage>
</organism>
<name>A0A136Q5B5_9FIRM</name>
<reference evidence="1 2" key="1">
    <citation type="submission" date="2016-02" db="EMBL/GenBank/DDBJ databases">
        <authorList>
            <person name="Wen L."/>
            <person name="He K."/>
            <person name="Yang H."/>
        </authorList>
    </citation>
    <scope>NUCLEOTIDE SEQUENCE [LARGE SCALE GENOMIC DNA]</scope>
    <source>
        <strain evidence="1 2">DSM 22607</strain>
    </source>
</reference>
<accession>A0A136Q5B5</accession>
<dbReference type="EMBL" id="LSZW01000055">
    <property type="protein sequence ID" value="KXK65784.1"/>
    <property type="molecule type" value="Genomic_DNA"/>
</dbReference>
<keyword evidence="2" id="KW-1185">Reference proteome</keyword>
<proteinExistence type="predicted"/>
<dbReference type="STRING" id="626937.HMPREF3293_01277"/>
<evidence type="ECO:0000313" key="1">
    <source>
        <dbReference type="EMBL" id="KXK65784.1"/>
    </source>
</evidence>
<evidence type="ECO:0000313" key="2">
    <source>
        <dbReference type="Proteomes" id="UP000070366"/>
    </source>
</evidence>
<sequence>MAKSSNLIKGGCVMERSLYDRAWLLYQMAKIQIDEVQKAWSFRQPLPAAGHEEAVDFLREVADVLYRMLID</sequence>
<gene>
    <name evidence="1" type="ORF">HMPREF3293_01277</name>
</gene>